<protein>
    <submittedName>
        <fullName evidence="6">AMP-binding protein</fullName>
    </submittedName>
</protein>
<dbReference type="EMBL" id="JAAGWF010000004">
    <property type="protein sequence ID" value="NEK56837.1"/>
    <property type="molecule type" value="Genomic_DNA"/>
</dbReference>
<dbReference type="InterPro" id="IPR020845">
    <property type="entry name" value="AMP-binding_CS"/>
</dbReference>
<dbReference type="Gene3D" id="3.40.50.980">
    <property type="match status" value="2"/>
</dbReference>
<organism evidence="6 7">
    <name type="scientific">Geodermatophilus sabuli</name>
    <dbReference type="NCBI Taxonomy" id="1564158"/>
    <lineage>
        <taxon>Bacteria</taxon>
        <taxon>Bacillati</taxon>
        <taxon>Actinomycetota</taxon>
        <taxon>Actinomycetes</taxon>
        <taxon>Geodermatophilales</taxon>
        <taxon>Geodermatophilaceae</taxon>
        <taxon>Geodermatophilus</taxon>
    </lineage>
</organism>
<evidence type="ECO:0000313" key="7">
    <source>
        <dbReference type="Proteomes" id="UP000470246"/>
    </source>
</evidence>
<dbReference type="RefSeq" id="WP_163480037.1">
    <property type="nucleotide sequence ID" value="NZ_JAAGWF010000004.1"/>
</dbReference>
<dbReference type="PANTHER" id="PTHR43201">
    <property type="entry name" value="ACYL-COA SYNTHETASE"/>
    <property type="match status" value="1"/>
</dbReference>
<dbReference type="GO" id="GO:0031956">
    <property type="term" value="F:medium-chain fatty acid-CoA ligase activity"/>
    <property type="evidence" value="ECO:0007669"/>
    <property type="project" value="TreeGrafter"/>
</dbReference>
<dbReference type="Gene3D" id="3.30.300.30">
    <property type="match status" value="1"/>
</dbReference>
<dbReference type="Pfam" id="PF00501">
    <property type="entry name" value="AMP-binding"/>
    <property type="match status" value="1"/>
</dbReference>
<dbReference type="PANTHER" id="PTHR43201:SF5">
    <property type="entry name" value="MEDIUM-CHAIN ACYL-COA LIGASE ACSF2, MITOCHONDRIAL"/>
    <property type="match status" value="1"/>
</dbReference>
<accession>A0A7K3VYX9</accession>
<gene>
    <name evidence="6" type="ORF">GCU56_02990</name>
</gene>
<dbReference type="InterPro" id="IPR045851">
    <property type="entry name" value="AMP-bd_C_sf"/>
</dbReference>
<dbReference type="Pfam" id="PF13193">
    <property type="entry name" value="AMP-binding_C"/>
    <property type="match status" value="1"/>
</dbReference>
<dbReference type="FunFam" id="3.30.300.30:FF:000008">
    <property type="entry name" value="2,3-dihydroxybenzoate-AMP ligase"/>
    <property type="match status" value="1"/>
</dbReference>
<dbReference type="InterPro" id="IPR000873">
    <property type="entry name" value="AMP-dep_synth/lig_dom"/>
</dbReference>
<feature type="domain" description="AMP-dependent synthetase/ligase" evidence="4">
    <location>
        <begin position="31"/>
        <end position="395"/>
    </location>
</feature>
<dbReference type="AlphaFoldDB" id="A0A7K3VYX9"/>
<proteinExistence type="inferred from homology"/>
<sequence length="570" mass="61720">MTATPTPLIESYWPAERSDGVRDITVGSLLREAAAAAPDRLALVDGVADPAVRRRWTYADLLADVERVARALLTRFELGDRIAIWAPNAADWVVLQQGIAMAGMVMVAINPAYRAHELQYVLAQSGSVALFHVDSYRDVDLTPIVEEVRPQAPALREVISFTDWTQFLASGDAASSLPEVAPLDPVQIQYTSGTTGFPKGALLHHKGLVNEAHFVAQRAGMADGAVCVNAMPMYHIGGGAVTEFGTLAVHGTYVVVPAFDPGLILELIESYSGTHSLMVPTMLIAVLDHPDSTTRDMSSVQSIMSGASAVPEALVHRVMAAWGCRFSILFGQTEMHGVISQTRITDAPADQAATVGQPLPELEVKIADPVTGQVLPIGEQGEICCRGYQTMLSYFELPEETAATVDDDGWLHMGDLGTMDDRGYLKVTGRLKDMIIRGGINIYPREIEELLFSHPRIADVAVFGVPDEKWGEVVTAVVRPADPSAPPSAEELRAWCKERIAAHKVPSAWFFTQVYPMTPSGKVQKFVLRDQVEAGELPPLPAAAPASAVRRLHNNGTGGCHRRSRRSQPE</sequence>
<name>A0A7K3VYX9_9ACTN</name>
<dbReference type="SUPFAM" id="SSF56801">
    <property type="entry name" value="Acetyl-CoA synthetase-like"/>
    <property type="match status" value="1"/>
</dbReference>
<comment type="similarity">
    <text evidence="1">Belongs to the ATP-dependent AMP-binding enzyme family.</text>
</comment>
<reference evidence="6 7" key="1">
    <citation type="submission" date="2020-02" db="EMBL/GenBank/DDBJ databases">
        <title>Geodermatophilus sabuli CPCC 205279 I12A-02694.</title>
        <authorList>
            <person name="Jiang Z."/>
        </authorList>
    </citation>
    <scope>NUCLEOTIDE SEQUENCE [LARGE SCALE GENOMIC DNA]</scope>
    <source>
        <strain evidence="6 7">I12A-02694</strain>
    </source>
</reference>
<evidence type="ECO:0000313" key="6">
    <source>
        <dbReference type="EMBL" id="NEK56837.1"/>
    </source>
</evidence>
<feature type="region of interest" description="Disordered" evidence="3">
    <location>
        <begin position="539"/>
        <end position="570"/>
    </location>
</feature>
<keyword evidence="2" id="KW-0436">Ligase</keyword>
<dbReference type="GO" id="GO:0006631">
    <property type="term" value="P:fatty acid metabolic process"/>
    <property type="evidence" value="ECO:0007669"/>
    <property type="project" value="TreeGrafter"/>
</dbReference>
<dbReference type="PROSITE" id="PS00455">
    <property type="entry name" value="AMP_BINDING"/>
    <property type="match status" value="1"/>
</dbReference>
<dbReference type="Proteomes" id="UP000470246">
    <property type="component" value="Unassembled WGS sequence"/>
</dbReference>
<dbReference type="Gene3D" id="2.30.38.10">
    <property type="entry name" value="Luciferase, Domain 3"/>
    <property type="match status" value="1"/>
</dbReference>
<comment type="caution">
    <text evidence="6">The sequence shown here is derived from an EMBL/GenBank/DDBJ whole genome shotgun (WGS) entry which is preliminary data.</text>
</comment>
<dbReference type="InterPro" id="IPR025110">
    <property type="entry name" value="AMP-bd_C"/>
</dbReference>
<evidence type="ECO:0000259" key="4">
    <source>
        <dbReference type="Pfam" id="PF00501"/>
    </source>
</evidence>
<feature type="compositionally biased region" description="Basic residues" evidence="3">
    <location>
        <begin position="560"/>
        <end position="570"/>
    </location>
</feature>
<evidence type="ECO:0000256" key="1">
    <source>
        <dbReference type="ARBA" id="ARBA00006432"/>
    </source>
</evidence>
<evidence type="ECO:0000256" key="3">
    <source>
        <dbReference type="SAM" id="MobiDB-lite"/>
    </source>
</evidence>
<feature type="domain" description="AMP-binding enzyme C-terminal" evidence="5">
    <location>
        <begin position="446"/>
        <end position="522"/>
    </location>
</feature>
<evidence type="ECO:0000259" key="5">
    <source>
        <dbReference type="Pfam" id="PF13193"/>
    </source>
</evidence>
<evidence type="ECO:0000256" key="2">
    <source>
        <dbReference type="ARBA" id="ARBA00022598"/>
    </source>
</evidence>
<keyword evidence="7" id="KW-1185">Reference proteome</keyword>